<evidence type="ECO:0000256" key="1">
    <source>
        <dbReference type="SAM" id="Phobius"/>
    </source>
</evidence>
<evidence type="ECO:0000313" key="2">
    <source>
        <dbReference type="EMBL" id="KAF7112760.1"/>
    </source>
</evidence>
<keyword evidence="3" id="KW-1185">Reference proteome</keyword>
<sequence length="177" mass="19855">MLRWRAAIARHGFLSLAIAILPASLHLADVFFIRSAGRATARPSWFLTPLDNGRAFRLLVSCYGPRLLVCVGGKWAACKTHAFRIQAPRLYRLESSVGPIVFGWGAVHLGPHVWMLRGFLAVAIARTIRRQNRTAGEFIFRACGVMGGIHLFQCCLDLLLPERFLGMNFFDFHYVAL</sequence>
<keyword evidence="1" id="KW-0812">Transmembrane</keyword>
<organism evidence="2 3">
    <name type="scientific">Rhododendron simsii</name>
    <name type="common">Sims's rhododendron</name>
    <dbReference type="NCBI Taxonomy" id="118357"/>
    <lineage>
        <taxon>Eukaryota</taxon>
        <taxon>Viridiplantae</taxon>
        <taxon>Streptophyta</taxon>
        <taxon>Embryophyta</taxon>
        <taxon>Tracheophyta</taxon>
        <taxon>Spermatophyta</taxon>
        <taxon>Magnoliopsida</taxon>
        <taxon>eudicotyledons</taxon>
        <taxon>Gunneridae</taxon>
        <taxon>Pentapetalae</taxon>
        <taxon>asterids</taxon>
        <taxon>Ericales</taxon>
        <taxon>Ericaceae</taxon>
        <taxon>Ericoideae</taxon>
        <taxon>Rhodoreae</taxon>
        <taxon>Rhododendron</taxon>
    </lineage>
</organism>
<protein>
    <submittedName>
        <fullName evidence="2">Uncharacterized protein</fullName>
    </submittedName>
</protein>
<name>A0A834L471_RHOSS</name>
<feature type="transmembrane region" description="Helical" evidence="1">
    <location>
        <begin position="101"/>
        <end position="126"/>
    </location>
</feature>
<keyword evidence="1" id="KW-1133">Transmembrane helix</keyword>
<gene>
    <name evidence="2" type="ORF">RHSIM_RhsimUnG0195200</name>
</gene>
<dbReference type="Proteomes" id="UP000626092">
    <property type="component" value="Unassembled WGS sequence"/>
</dbReference>
<accession>A0A834L471</accession>
<comment type="caution">
    <text evidence="2">The sequence shown here is derived from an EMBL/GenBank/DDBJ whole genome shotgun (WGS) entry which is preliminary data.</text>
</comment>
<reference evidence="2" key="1">
    <citation type="submission" date="2019-11" db="EMBL/GenBank/DDBJ databases">
        <authorList>
            <person name="Liu Y."/>
            <person name="Hou J."/>
            <person name="Li T.-Q."/>
            <person name="Guan C.-H."/>
            <person name="Wu X."/>
            <person name="Wu H.-Z."/>
            <person name="Ling F."/>
            <person name="Zhang R."/>
            <person name="Shi X.-G."/>
            <person name="Ren J.-P."/>
            <person name="Chen E.-F."/>
            <person name="Sun J.-M."/>
        </authorList>
    </citation>
    <scope>NUCLEOTIDE SEQUENCE</scope>
    <source>
        <strain evidence="2">Adult_tree_wgs_1</strain>
        <tissue evidence="2">Leaves</tissue>
    </source>
</reference>
<keyword evidence="1" id="KW-0472">Membrane</keyword>
<dbReference type="EMBL" id="WJXA01000433">
    <property type="protein sequence ID" value="KAF7112760.1"/>
    <property type="molecule type" value="Genomic_DNA"/>
</dbReference>
<evidence type="ECO:0000313" key="3">
    <source>
        <dbReference type="Proteomes" id="UP000626092"/>
    </source>
</evidence>
<dbReference type="AlphaFoldDB" id="A0A834L471"/>
<feature type="transmembrane region" description="Helical" evidence="1">
    <location>
        <begin position="138"/>
        <end position="160"/>
    </location>
</feature>
<dbReference type="OrthoDB" id="8841220at2759"/>
<proteinExistence type="predicted"/>